<sequence>MKHSLFLFAVLSILVSCQSKQKQADNTTESAAAPDSTASLAKRPGPEAPRSAADRLVRALYFEHQKTDNPFRTTDQTLVEQFFTKAISAQLVKSKPAVKNDLLFKTPDSRVKKTWVEPAAVGGSRAVVYATFEDKGEKKEVRLELNQIAGRWRISEMTYPDGSTLTGLLGK</sequence>
<evidence type="ECO:0000313" key="2">
    <source>
        <dbReference type="EMBL" id="QJD78307.1"/>
    </source>
</evidence>
<evidence type="ECO:0008006" key="4">
    <source>
        <dbReference type="Google" id="ProtNLM"/>
    </source>
</evidence>
<dbReference type="AlphaFoldDB" id="A0A7L5DQI5"/>
<feature type="region of interest" description="Disordered" evidence="1">
    <location>
        <begin position="25"/>
        <end position="49"/>
    </location>
</feature>
<name>A0A7L5DQI5_9BACT</name>
<protein>
    <recommendedName>
        <fullName evidence="4">DUF3828 domain-containing protein</fullName>
    </recommendedName>
</protein>
<dbReference type="Proteomes" id="UP000501128">
    <property type="component" value="Chromosome"/>
</dbReference>
<dbReference type="EMBL" id="CP051677">
    <property type="protein sequence ID" value="QJD78307.1"/>
    <property type="molecule type" value="Genomic_DNA"/>
</dbReference>
<reference evidence="2 3" key="1">
    <citation type="submission" date="2020-04" db="EMBL/GenBank/DDBJ databases">
        <title>Genome sequencing of novel species.</title>
        <authorList>
            <person name="Heo J."/>
            <person name="Kim S.-J."/>
            <person name="Kim J.-S."/>
            <person name="Hong S.-B."/>
            <person name="Kwon S.-W."/>
        </authorList>
    </citation>
    <scope>NUCLEOTIDE SEQUENCE [LARGE SCALE GENOMIC DNA]</scope>
    <source>
        <strain evidence="2 3">CJU-R4</strain>
    </source>
</reference>
<accession>A0A7L5DQI5</accession>
<dbReference type="KEGG" id="srho:HH216_07620"/>
<gene>
    <name evidence="2" type="ORF">HH216_07620</name>
</gene>
<organism evidence="2 3">
    <name type="scientific">Spirosoma rhododendri</name>
    <dbReference type="NCBI Taxonomy" id="2728024"/>
    <lineage>
        <taxon>Bacteria</taxon>
        <taxon>Pseudomonadati</taxon>
        <taxon>Bacteroidota</taxon>
        <taxon>Cytophagia</taxon>
        <taxon>Cytophagales</taxon>
        <taxon>Cytophagaceae</taxon>
        <taxon>Spirosoma</taxon>
    </lineage>
</organism>
<dbReference type="PROSITE" id="PS51257">
    <property type="entry name" value="PROKAR_LIPOPROTEIN"/>
    <property type="match status" value="1"/>
</dbReference>
<evidence type="ECO:0000313" key="3">
    <source>
        <dbReference type="Proteomes" id="UP000501128"/>
    </source>
</evidence>
<evidence type="ECO:0000256" key="1">
    <source>
        <dbReference type="SAM" id="MobiDB-lite"/>
    </source>
</evidence>
<proteinExistence type="predicted"/>
<dbReference type="RefSeq" id="WP_169550260.1">
    <property type="nucleotide sequence ID" value="NZ_CP051677.1"/>
</dbReference>
<keyword evidence="3" id="KW-1185">Reference proteome</keyword>
<dbReference type="Gene3D" id="3.10.450.50">
    <property type="match status" value="1"/>
</dbReference>